<dbReference type="EMBL" id="CP014844">
    <property type="protein sequence ID" value="AMR77942.1"/>
    <property type="molecule type" value="Genomic_DNA"/>
</dbReference>
<protein>
    <submittedName>
        <fullName evidence="2">Uncharacterized protein</fullName>
    </submittedName>
</protein>
<name>A0A142JIN0_9BURK</name>
<keyword evidence="1" id="KW-0732">Signal</keyword>
<evidence type="ECO:0000256" key="1">
    <source>
        <dbReference type="SAM" id="SignalP"/>
    </source>
</evidence>
<accession>A0A142JIN0</accession>
<dbReference type="RefSeq" id="WP_062798664.1">
    <property type="nucleotide sequence ID" value="NZ_CP014844.1"/>
</dbReference>
<evidence type="ECO:0000313" key="3">
    <source>
        <dbReference type="Proteomes" id="UP000075238"/>
    </source>
</evidence>
<feature type="signal peptide" evidence="1">
    <location>
        <begin position="1"/>
        <end position="23"/>
    </location>
</feature>
<dbReference type="OrthoDB" id="9114475at2"/>
<feature type="chain" id="PRO_5007497979" evidence="1">
    <location>
        <begin position="24"/>
        <end position="107"/>
    </location>
</feature>
<evidence type="ECO:0000313" key="2">
    <source>
        <dbReference type="EMBL" id="AMR77942.1"/>
    </source>
</evidence>
<reference evidence="2 3" key="1">
    <citation type="submission" date="2016-03" db="EMBL/GenBank/DDBJ databases">
        <title>Complete genome sequence of a novel chlorpyrifos degrading bacterium, Cupriavidus nantongensis sp. X1.</title>
        <authorList>
            <person name="Fang L."/>
        </authorList>
    </citation>
    <scope>NUCLEOTIDE SEQUENCE [LARGE SCALE GENOMIC DNA]</scope>
    <source>
        <strain evidence="2 3">X1</strain>
    </source>
</reference>
<gene>
    <name evidence="2" type="ORF">A2G96_09425</name>
</gene>
<dbReference type="AlphaFoldDB" id="A0A142JIN0"/>
<proteinExistence type="predicted"/>
<keyword evidence="3" id="KW-1185">Reference proteome</keyword>
<organism evidence="2 3">
    <name type="scientific">Cupriavidus nantongensis</name>
    <dbReference type="NCBI Taxonomy" id="1796606"/>
    <lineage>
        <taxon>Bacteria</taxon>
        <taxon>Pseudomonadati</taxon>
        <taxon>Pseudomonadota</taxon>
        <taxon>Betaproteobacteria</taxon>
        <taxon>Burkholderiales</taxon>
        <taxon>Burkholderiaceae</taxon>
        <taxon>Cupriavidus</taxon>
    </lineage>
</organism>
<dbReference type="KEGG" id="cnan:A2G96_09425"/>
<sequence>MRASFKSFLVASTVALAAVAAHAQGYSGRWESISWQVSQPTRFMVSGVLQKTGTMDIKPVHGIFTAKTGDAAVADFAEQVRTKYPGYALISTLASPVPLAGTCELQI</sequence>
<dbReference type="Proteomes" id="UP000075238">
    <property type="component" value="Chromosome 1"/>
</dbReference>
<dbReference type="STRING" id="1796606.A2G96_09425"/>